<keyword evidence="2" id="KW-1185">Reference proteome</keyword>
<sequence>MSSRYAIQFKHIQEQPVNTATGLISGPTSTIDTALYGSRLNNDYFVSPDSFCPSGCFFPQMSYASPCDQPRSHEDPLVLTRAVGADHGSPALLSRVTPELEPFHQGSGDGQRQRDDSNISTDPVDDRGLFRLADPVVVRTSPQPLSTHHPSLDESSTPSVYTSSSEGSDEDDQPPIQAAPSTSQDRFLQRLSSVTSRKTRIRASGVKVPIKSASSKVGSQGWSAQSLPLHGHAEPGLCPGTPKWKETQHDLM</sequence>
<comment type="caution">
    <text evidence="1">The sequence shown here is derived from an EMBL/GenBank/DDBJ whole genome shotgun (WGS) entry which is preliminary data.</text>
</comment>
<reference evidence="1" key="2">
    <citation type="journal article" date="2022" name="New Phytol.">
        <title>Evolutionary transition to the ectomycorrhizal habit in the genomes of a hyperdiverse lineage of mushroom-forming fungi.</title>
        <authorList>
            <person name="Looney B."/>
            <person name="Miyauchi S."/>
            <person name="Morin E."/>
            <person name="Drula E."/>
            <person name="Courty P.E."/>
            <person name="Kohler A."/>
            <person name="Kuo A."/>
            <person name="LaButti K."/>
            <person name="Pangilinan J."/>
            <person name="Lipzen A."/>
            <person name="Riley R."/>
            <person name="Andreopoulos W."/>
            <person name="He G."/>
            <person name="Johnson J."/>
            <person name="Nolan M."/>
            <person name="Tritt A."/>
            <person name="Barry K.W."/>
            <person name="Grigoriev I.V."/>
            <person name="Nagy L.G."/>
            <person name="Hibbett D."/>
            <person name="Henrissat B."/>
            <person name="Matheny P.B."/>
            <person name="Labbe J."/>
            <person name="Martin F.M."/>
        </authorList>
    </citation>
    <scope>NUCLEOTIDE SEQUENCE</scope>
    <source>
        <strain evidence="1">HHB10654</strain>
    </source>
</reference>
<name>A0ACB8T3F0_9AGAM</name>
<evidence type="ECO:0000313" key="1">
    <source>
        <dbReference type="EMBL" id="KAI0062633.1"/>
    </source>
</evidence>
<protein>
    <submittedName>
        <fullName evidence="1">Uncharacterized protein</fullName>
    </submittedName>
</protein>
<dbReference type="EMBL" id="MU277206">
    <property type="protein sequence ID" value="KAI0062633.1"/>
    <property type="molecule type" value="Genomic_DNA"/>
</dbReference>
<dbReference type="Proteomes" id="UP000814140">
    <property type="component" value="Unassembled WGS sequence"/>
</dbReference>
<organism evidence="1 2">
    <name type="scientific">Artomyces pyxidatus</name>
    <dbReference type="NCBI Taxonomy" id="48021"/>
    <lineage>
        <taxon>Eukaryota</taxon>
        <taxon>Fungi</taxon>
        <taxon>Dikarya</taxon>
        <taxon>Basidiomycota</taxon>
        <taxon>Agaricomycotina</taxon>
        <taxon>Agaricomycetes</taxon>
        <taxon>Russulales</taxon>
        <taxon>Auriscalpiaceae</taxon>
        <taxon>Artomyces</taxon>
    </lineage>
</organism>
<gene>
    <name evidence="1" type="ORF">BV25DRAFT_1838121</name>
</gene>
<proteinExistence type="predicted"/>
<reference evidence="1" key="1">
    <citation type="submission" date="2021-03" db="EMBL/GenBank/DDBJ databases">
        <authorList>
            <consortium name="DOE Joint Genome Institute"/>
            <person name="Ahrendt S."/>
            <person name="Looney B.P."/>
            <person name="Miyauchi S."/>
            <person name="Morin E."/>
            <person name="Drula E."/>
            <person name="Courty P.E."/>
            <person name="Chicoki N."/>
            <person name="Fauchery L."/>
            <person name="Kohler A."/>
            <person name="Kuo A."/>
            <person name="Labutti K."/>
            <person name="Pangilinan J."/>
            <person name="Lipzen A."/>
            <person name="Riley R."/>
            <person name="Andreopoulos W."/>
            <person name="He G."/>
            <person name="Johnson J."/>
            <person name="Barry K.W."/>
            <person name="Grigoriev I.V."/>
            <person name="Nagy L."/>
            <person name="Hibbett D."/>
            <person name="Henrissat B."/>
            <person name="Matheny P.B."/>
            <person name="Labbe J."/>
            <person name="Martin F."/>
        </authorList>
    </citation>
    <scope>NUCLEOTIDE SEQUENCE</scope>
    <source>
        <strain evidence="1">HHB10654</strain>
    </source>
</reference>
<accession>A0ACB8T3F0</accession>
<evidence type="ECO:0000313" key="2">
    <source>
        <dbReference type="Proteomes" id="UP000814140"/>
    </source>
</evidence>